<gene>
    <name evidence="1" type="ORF">K435DRAFT_802819</name>
</gene>
<sequence>MFKLVKWPVVLWNVYKPRNLGTGEYGMVNALWGVWDSELGKPEGSRKDKNVTGKFPLWRPKNDSMARKTWSNFEFFIKKINEKKDSSGSKSIAEIIDEFEVLR</sequence>
<dbReference type="AlphaFoldDB" id="A0A4S8LKY3"/>
<reference evidence="1 2" key="1">
    <citation type="journal article" date="2019" name="Nat. Ecol. Evol.">
        <title>Megaphylogeny resolves global patterns of mushroom evolution.</title>
        <authorList>
            <person name="Varga T."/>
            <person name="Krizsan K."/>
            <person name="Foldi C."/>
            <person name="Dima B."/>
            <person name="Sanchez-Garcia M."/>
            <person name="Sanchez-Ramirez S."/>
            <person name="Szollosi G.J."/>
            <person name="Szarkandi J.G."/>
            <person name="Papp V."/>
            <person name="Albert L."/>
            <person name="Andreopoulos W."/>
            <person name="Angelini C."/>
            <person name="Antonin V."/>
            <person name="Barry K.W."/>
            <person name="Bougher N.L."/>
            <person name="Buchanan P."/>
            <person name="Buyck B."/>
            <person name="Bense V."/>
            <person name="Catcheside P."/>
            <person name="Chovatia M."/>
            <person name="Cooper J."/>
            <person name="Damon W."/>
            <person name="Desjardin D."/>
            <person name="Finy P."/>
            <person name="Geml J."/>
            <person name="Haridas S."/>
            <person name="Hughes K."/>
            <person name="Justo A."/>
            <person name="Karasinski D."/>
            <person name="Kautmanova I."/>
            <person name="Kiss B."/>
            <person name="Kocsube S."/>
            <person name="Kotiranta H."/>
            <person name="LaButti K.M."/>
            <person name="Lechner B.E."/>
            <person name="Liimatainen K."/>
            <person name="Lipzen A."/>
            <person name="Lukacs Z."/>
            <person name="Mihaltcheva S."/>
            <person name="Morgado L.N."/>
            <person name="Niskanen T."/>
            <person name="Noordeloos M.E."/>
            <person name="Ohm R.A."/>
            <person name="Ortiz-Santana B."/>
            <person name="Ovrebo C."/>
            <person name="Racz N."/>
            <person name="Riley R."/>
            <person name="Savchenko A."/>
            <person name="Shiryaev A."/>
            <person name="Soop K."/>
            <person name="Spirin V."/>
            <person name="Szebenyi C."/>
            <person name="Tomsovsky M."/>
            <person name="Tulloss R.E."/>
            <person name="Uehling J."/>
            <person name="Grigoriev I.V."/>
            <person name="Vagvolgyi C."/>
            <person name="Papp T."/>
            <person name="Martin F.M."/>
            <person name="Miettinen O."/>
            <person name="Hibbett D.S."/>
            <person name="Nagy L.G."/>
        </authorList>
    </citation>
    <scope>NUCLEOTIDE SEQUENCE [LARGE SCALE GENOMIC DNA]</scope>
    <source>
        <strain evidence="1 2">CBS 962.96</strain>
    </source>
</reference>
<evidence type="ECO:0000313" key="2">
    <source>
        <dbReference type="Proteomes" id="UP000297245"/>
    </source>
</evidence>
<dbReference type="OrthoDB" id="3181539at2759"/>
<dbReference type="EMBL" id="ML179372">
    <property type="protein sequence ID" value="THU89318.1"/>
    <property type="molecule type" value="Genomic_DNA"/>
</dbReference>
<keyword evidence="2" id="KW-1185">Reference proteome</keyword>
<accession>A0A4S8LKY3</accession>
<name>A0A4S8LKY3_DENBC</name>
<organism evidence="1 2">
    <name type="scientific">Dendrothele bispora (strain CBS 962.96)</name>
    <dbReference type="NCBI Taxonomy" id="1314807"/>
    <lineage>
        <taxon>Eukaryota</taxon>
        <taxon>Fungi</taxon>
        <taxon>Dikarya</taxon>
        <taxon>Basidiomycota</taxon>
        <taxon>Agaricomycotina</taxon>
        <taxon>Agaricomycetes</taxon>
        <taxon>Agaricomycetidae</taxon>
        <taxon>Agaricales</taxon>
        <taxon>Agaricales incertae sedis</taxon>
        <taxon>Dendrothele</taxon>
    </lineage>
</organism>
<protein>
    <submittedName>
        <fullName evidence="1">Uncharacterized protein</fullName>
    </submittedName>
</protein>
<dbReference type="Proteomes" id="UP000297245">
    <property type="component" value="Unassembled WGS sequence"/>
</dbReference>
<proteinExistence type="predicted"/>
<evidence type="ECO:0000313" key="1">
    <source>
        <dbReference type="EMBL" id="THU89318.1"/>
    </source>
</evidence>